<evidence type="ECO:0000313" key="2">
    <source>
        <dbReference type="EMBL" id="RKO88877.1"/>
    </source>
</evidence>
<protein>
    <submittedName>
        <fullName evidence="2">Uncharacterized protein</fullName>
    </submittedName>
</protein>
<sequence length="167" mass="18043">MHNLVVAQGIIGEAEGPKVGPVDAQVAVESFRGEIEVRTAVDGVVEAQMRQGLLVLKDREKFVGEAIVGIYLEFIDRRARSRVDGNPVGPNRAEDVAQGGPDLDQRGAENVILDAHDLQDLQMRQGIHVHGRDAKALVGPDVAIHAQLNEGRPARPNEQAAELEVRA</sequence>
<feature type="region of interest" description="Disordered" evidence="1">
    <location>
        <begin position="82"/>
        <end position="102"/>
    </location>
</feature>
<keyword evidence="3" id="KW-1185">Reference proteome</keyword>
<gene>
    <name evidence="2" type="ORF">BDK51DRAFT_35173</name>
</gene>
<dbReference type="Proteomes" id="UP000269721">
    <property type="component" value="Unassembled WGS sequence"/>
</dbReference>
<proteinExistence type="predicted"/>
<dbReference type="EMBL" id="KZ996426">
    <property type="protein sequence ID" value="RKO88877.1"/>
    <property type="molecule type" value="Genomic_DNA"/>
</dbReference>
<dbReference type="AlphaFoldDB" id="A0A4V1IR55"/>
<name>A0A4V1IR55_9FUNG</name>
<organism evidence="2 3">
    <name type="scientific">Blyttiomyces helicus</name>
    <dbReference type="NCBI Taxonomy" id="388810"/>
    <lineage>
        <taxon>Eukaryota</taxon>
        <taxon>Fungi</taxon>
        <taxon>Fungi incertae sedis</taxon>
        <taxon>Chytridiomycota</taxon>
        <taxon>Chytridiomycota incertae sedis</taxon>
        <taxon>Chytridiomycetes</taxon>
        <taxon>Chytridiomycetes incertae sedis</taxon>
        <taxon>Blyttiomyces</taxon>
    </lineage>
</organism>
<evidence type="ECO:0000313" key="3">
    <source>
        <dbReference type="Proteomes" id="UP000269721"/>
    </source>
</evidence>
<evidence type="ECO:0000256" key="1">
    <source>
        <dbReference type="SAM" id="MobiDB-lite"/>
    </source>
</evidence>
<accession>A0A4V1IR55</accession>
<reference evidence="3" key="1">
    <citation type="journal article" date="2018" name="Nat. Microbiol.">
        <title>Leveraging single-cell genomics to expand the fungal tree of life.</title>
        <authorList>
            <person name="Ahrendt S.R."/>
            <person name="Quandt C.A."/>
            <person name="Ciobanu D."/>
            <person name="Clum A."/>
            <person name="Salamov A."/>
            <person name="Andreopoulos B."/>
            <person name="Cheng J.F."/>
            <person name="Woyke T."/>
            <person name="Pelin A."/>
            <person name="Henrissat B."/>
            <person name="Reynolds N.K."/>
            <person name="Benny G.L."/>
            <person name="Smith M.E."/>
            <person name="James T.Y."/>
            <person name="Grigoriev I.V."/>
        </authorList>
    </citation>
    <scope>NUCLEOTIDE SEQUENCE [LARGE SCALE GENOMIC DNA]</scope>
</reference>